<dbReference type="EMBL" id="BARS01005910">
    <property type="protein sequence ID" value="GAF80539.1"/>
    <property type="molecule type" value="Genomic_DNA"/>
</dbReference>
<name>X0SHQ9_9ZZZZ</name>
<dbReference type="AlphaFoldDB" id="X0SHQ9"/>
<organism evidence="1">
    <name type="scientific">marine sediment metagenome</name>
    <dbReference type="NCBI Taxonomy" id="412755"/>
    <lineage>
        <taxon>unclassified sequences</taxon>
        <taxon>metagenomes</taxon>
        <taxon>ecological metagenomes</taxon>
    </lineage>
</organism>
<evidence type="ECO:0000313" key="1">
    <source>
        <dbReference type="EMBL" id="GAF80539.1"/>
    </source>
</evidence>
<feature type="non-terminal residue" evidence="1">
    <location>
        <position position="1"/>
    </location>
</feature>
<gene>
    <name evidence="1" type="ORF">S01H1_11588</name>
</gene>
<sequence>GQSSEDYGSCTVVTVDKEGVSILKDSAQLSGKEDNLPITHFKDSEIQAEFSINISGADLDKEKVAGNFTALNEDKTEEYKKLSAECSSAAEGINNCKFELEVKLSKANAGGRVVVIEAEDLAGNAASEEITIDLGYDEVGPVVSSLTTGSEETDGKLLARSEGSTFTAQITEEGIGLRKEDVILHIDTGTSQATSCEKKDNWECKWEDINSPGGGTFKASIGADSEDRLGNKFTASDEYEFIVDDTMAIVNWIRIKQKAGIIAGREAVIGHIATGDVLVIKANLTEASGIKSAVGNFTVIAEGNTEEAGVCSKEGNYIICTWPNIQITKKGAIEDKLEFTFTDNAGNEKTAEKEIIVSESVEGEPSDFYTMEQVDKRYITPIDKAVMRYLRPVYYYTVPFKLKYDGGCDSDIEVVSIYLDGSCKKGS</sequence>
<feature type="non-terminal residue" evidence="1">
    <location>
        <position position="427"/>
    </location>
</feature>
<proteinExistence type="predicted"/>
<protein>
    <submittedName>
        <fullName evidence="1">Uncharacterized protein</fullName>
    </submittedName>
</protein>
<accession>X0SHQ9</accession>
<comment type="caution">
    <text evidence="1">The sequence shown here is derived from an EMBL/GenBank/DDBJ whole genome shotgun (WGS) entry which is preliminary data.</text>
</comment>
<reference evidence="1" key="1">
    <citation type="journal article" date="2014" name="Front. Microbiol.">
        <title>High frequency of phylogenetically diverse reductive dehalogenase-homologous genes in deep subseafloor sedimentary metagenomes.</title>
        <authorList>
            <person name="Kawai M."/>
            <person name="Futagami T."/>
            <person name="Toyoda A."/>
            <person name="Takaki Y."/>
            <person name="Nishi S."/>
            <person name="Hori S."/>
            <person name="Arai W."/>
            <person name="Tsubouchi T."/>
            <person name="Morono Y."/>
            <person name="Uchiyama I."/>
            <person name="Ito T."/>
            <person name="Fujiyama A."/>
            <person name="Inagaki F."/>
            <person name="Takami H."/>
        </authorList>
    </citation>
    <scope>NUCLEOTIDE SEQUENCE</scope>
    <source>
        <strain evidence="1">Expedition CK06-06</strain>
    </source>
</reference>